<accession>A0A6C0JST8</accession>
<dbReference type="SUPFAM" id="SSF46565">
    <property type="entry name" value="Chaperone J-domain"/>
    <property type="match status" value="1"/>
</dbReference>
<dbReference type="Gene3D" id="1.10.287.110">
    <property type="entry name" value="DnaJ domain"/>
    <property type="match status" value="1"/>
</dbReference>
<name>A0A6C0JST8_9ZZZZ</name>
<evidence type="ECO:0000256" key="1">
    <source>
        <dbReference type="SAM" id="MobiDB-lite"/>
    </source>
</evidence>
<proteinExistence type="predicted"/>
<feature type="compositionally biased region" description="Polar residues" evidence="1">
    <location>
        <begin position="158"/>
        <end position="170"/>
    </location>
</feature>
<feature type="compositionally biased region" description="Basic and acidic residues" evidence="1">
    <location>
        <begin position="171"/>
        <end position="180"/>
    </location>
</feature>
<dbReference type="InterPro" id="IPR036869">
    <property type="entry name" value="J_dom_sf"/>
</dbReference>
<dbReference type="AlphaFoldDB" id="A0A6C0JST8"/>
<dbReference type="EMBL" id="MN740696">
    <property type="protein sequence ID" value="QHU08433.1"/>
    <property type="molecule type" value="Genomic_DNA"/>
</dbReference>
<feature type="region of interest" description="Disordered" evidence="1">
    <location>
        <begin position="158"/>
        <end position="185"/>
    </location>
</feature>
<evidence type="ECO:0000313" key="2">
    <source>
        <dbReference type="EMBL" id="QHU08433.1"/>
    </source>
</evidence>
<evidence type="ECO:0008006" key="3">
    <source>
        <dbReference type="Google" id="ProtNLM"/>
    </source>
</evidence>
<sequence length="244" mass="28865">MSVLKTDHYKEYFYKMSANGAKLFYKRTASGHKKIAKNEIPTHLVDSILEYDEKKDPDWMKYVYGVQKEIDELTEKLRLLPTWNIPEATKEKSRKIFEDRISYRERSLVQYKKYNEEAAEERYREETDKYGGFNGYFKAKYKNYKNFNCKTPKFTTDDNFNGENSTSEQKTPPKEDDEYKPSPSYHKTDFSTLIELGIITSCNTPKEEAKKKYRRYLVANHPDKGGDPEICKLVISQYEDFCAQ</sequence>
<reference evidence="2" key="1">
    <citation type="journal article" date="2020" name="Nature">
        <title>Giant virus diversity and host interactions through global metagenomics.</title>
        <authorList>
            <person name="Schulz F."/>
            <person name="Roux S."/>
            <person name="Paez-Espino D."/>
            <person name="Jungbluth S."/>
            <person name="Walsh D.A."/>
            <person name="Denef V.J."/>
            <person name="McMahon K.D."/>
            <person name="Konstantinidis K.T."/>
            <person name="Eloe-Fadrosh E.A."/>
            <person name="Kyrpides N.C."/>
            <person name="Woyke T."/>
        </authorList>
    </citation>
    <scope>NUCLEOTIDE SEQUENCE</scope>
    <source>
        <strain evidence="2">GVMAG-S-1062768-28</strain>
    </source>
</reference>
<protein>
    <recommendedName>
        <fullName evidence="3">J domain-containing protein</fullName>
    </recommendedName>
</protein>
<organism evidence="2">
    <name type="scientific">viral metagenome</name>
    <dbReference type="NCBI Taxonomy" id="1070528"/>
    <lineage>
        <taxon>unclassified sequences</taxon>
        <taxon>metagenomes</taxon>
        <taxon>organismal metagenomes</taxon>
    </lineage>
</organism>